<gene>
    <name evidence="1" type="ORF">MGWOODY_Tha372</name>
</gene>
<evidence type="ECO:0000313" key="1">
    <source>
        <dbReference type="EMBL" id="CUS43022.1"/>
    </source>
</evidence>
<dbReference type="SUPFAM" id="SSF47413">
    <property type="entry name" value="lambda repressor-like DNA-binding domains"/>
    <property type="match status" value="1"/>
</dbReference>
<dbReference type="Gene3D" id="1.10.260.40">
    <property type="entry name" value="lambda repressor-like DNA-binding domains"/>
    <property type="match status" value="1"/>
</dbReference>
<dbReference type="InterPro" id="IPR010982">
    <property type="entry name" value="Lambda_DNA-bd_dom_sf"/>
</dbReference>
<proteinExistence type="predicted"/>
<protein>
    <submittedName>
        <fullName evidence="1">Predicted transcriptional regulator</fullName>
    </submittedName>
</protein>
<name>A0A161KEJ1_9ZZZZ</name>
<sequence>MYHYKACGLDNVYLKNGYEEKNTPSGKSIAIHDIDGLHKAIGKGIANKEAALTPQEFRFLRGELDLSQKALGMLLDRTDQMVAKWEKGETKILVLADKAIRDLYMESIGEGPISNLLQRLAQLDRKNRELTLQLEETATGWLSESSAA</sequence>
<dbReference type="AlphaFoldDB" id="A0A161KEJ1"/>
<accession>A0A161KEJ1</accession>
<dbReference type="GO" id="GO:0003677">
    <property type="term" value="F:DNA binding"/>
    <property type="evidence" value="ECO:0007669"/>
    <property type="project" value="InterPro"/>
</dbReference>
<dbReference type="EMBL" id="CZQC01000073">
    <property type="protein sequence ID" value="CUS43022.1"/>
    <property type="molecule type" value="Genomic_DNA"/>
</dbReference>
<organism evidence="1">
    <name type="scientific">hydrothermal vent metagenome</name>
    <dbReference type="NCBI Taxonomy" id="652676"/>
    <lineage>
        <taxon>unclassified sequences</taxon>
        <taxon>metagenomes</taxon>
        <taxon>ecological metagenomes</taxon>
    </lineage>
</organism>
<reference evidence="1" key="1">
    <citation type="submission" date="2015-10" db="EMBL/GenBank/DDBJ databases">
        <authorList>
            <person name="Gilbert D.G."/>
        </authorList>
    </citation>
    <scope>NUCLEOTIDE SEQUENCE</scope>
</reference>